<evidence type="ECO:0000313" key="1">
    <source>
        <dbReference type="EMBL" id="EYB86949.1"/>
    </source>
</evidence>
<keyword evidence="2" id="KW-1185">Reference proteome</keyword>
<reference evidence="2" key="1">
    <citation type="journal article" date="2015" name="Nat. Genet.">
        <title>The genome and transcriptome of the zoonotic hookworm Ancylostoma ceylanicum identify infection-specific gene families.</title>
        <authorList>
            <person name="Schwarz E.M."/>
            <person name="Hu Y."/>
            <person name="Antoshechkin I."/>
            <person name="Miller M.M."/>
            <person name="Sternberg P.W."/>
            <person name="Aroian R.V."/>
        </authorList>
    </citation>
    <scope>NUCLEOTIDE SEQUENCE</scope>
    <source>
        <strain evidence="2">HY135</strain>
    </source>
</reference>
<dbReference type="Proteomes" id="UP000024635">
    <property type="component" value="Unassembled WGS sequence"/>
</dbReference>
<name>A0A016S9J1_9BILA</name>
<comment type="caution">
    <text evidence="1">The sequence shown here is derived from an EMBL/GenBank/DDBJ whole genome shotgun (WGS) entry which is preliminary data.</text>
</comment>
<organism evidence="1 2">
    <name type="scientific">Ancylostoma ceylanicum</name>
    <dbReference type="NCBI Taxonomy" id="53326"/>
    <lineage>
        <taxon>Eukaryota</taxon>
        <taxon>Metazoa</taxon>
        <taxon>Ecdysozoa</taxon>
        <taxon>Nematoda</taxon>
        <taxon>Chromadorea</taxon>
        <taxon>Rhabditida</taxon>
        <taxon>Rhabditina</taxon>
        <taxon>Rhabditomorpha</taxon>
        <taxon>Strongyloidea</taxon>
        <taxon>Ancylostomatidae</taxon>
        <taxon>Ancylostomatinae</taxon>
        <taxon>Ancylostoma</taxon>
    </lineage>
</organism>
<accession>A0A016S9J1</accession>
<protein>
    <submittedName>
        <fullName evidence="1">Uncharacterized protein</fullName>
    </submittedName>
</protein>
<dbReference type="EMBL" id="JARK01001606">
    <property type="protein sequence ID" value="EYB86949.1"/>
    <property type="molecule type" value="Genomic_DNA"/>
</dbReference>
<evidence type="ECO:0000313" key="2">
    <source>
        <dbReference type="Proteomes" id="UP000024635"/>
    </source>
</evidence>
<dbReference type="AlphaFoldDB" id="A0A016S9J1"/>
<gene>
    <name evidence="1" type="primary">Acey_s0270.g840</name>
    <name evidence="1" type="ORF">Y032_0270g840</name>
</gene>
<sequence>MTIESPAKNEMNILTCKMYRQTTVNCLVKHIVLPFVSLNTCKMYCQTHCLAICIAEQDLHSFFRKMYCQAKFYPVNYLAKHTLLPNVLSFNIRDWCPLTLVFNTTEP</sequence>
<proteinExistence type="predicted"/>